<proteinExistence type="predicted"/>
<sequence length="109" mass="11713">TMKLLVLALTVALLFTAGEALTCHRCIPKAASERDCELSVETCPEGKNGCASVSFKKAPFGHFQKCMALNDCELLKTNAYIKADCCAEDMCNDSRNSPGEAEGRRHGGV</sequence>
<dbReference type="Gene3D" id="2.10.60.10">
    <property type="entry name" value="CD59"/>
    <property type="match status" value="1"/>
</dbReference>
<dbReference type="Ensembl" id="ENSSFAT00005042425.1">
    <property type="protein sequence ID" value="ENSSFAP00005040922.1"/>
    <property type="gene ID" value="ENSSFAG00005020368.1"/>
</dbReference>
<name>A0A672IIM2_SALFA</name>
<dbReference type="Proteomes" id="UP000472267">
    <property type="component" value="Chromosome 18"/>
</dbReference>
<feature type="signal peptide" evidence="1">
    <location>
        <begin position="1"/>
        <end position="20"/>
    </location>
</feature>
<reference evidence="2" key="3">
    <citation type="submission" date="2025-09" db="UniProtKB">
        <authorList>
            <consortium name="Ensembl"/>
        </authorList>
    </citation>
    <scope>IDENTIFICATION</scope>
</reference>
<evidence type="ECO:0000313" key="3">
    <source>
        <dbReference type="Proteomes" id="UP000472267"/>
    </source>
</evidence>
<dbReference type="InParanoid" id="A0A672IIM2"/>
<organism evidence="2 3">
    <name type="scientific">Salarias fasciatus</name>
    <name type="common">Jewelled blenny</name>
    <name type="synonym">Blennius fasciatus</name>
    <dbReference type="NCBI Taxonomy" id="181472"/>
    <lineage>
        <taxon>Eukaryota</taxon>
        <taxon>Metazoa</taxon>
        <taxon>Chordata</taxon>
        <taxon>Craniata</taxon>
        <taxon>Vertebrata</taxon>
        <taxon>Euteleostomi</taxon>
        <taxon>Actinopterygii</taxon>
        <taxon>Neopterygii</taxon>
        <taxon>Teleostei</taxon>
        <taxon>Neoteleostei</taxon>
        <taxon>Acanthomorphata</taxon>
        <taxon>Ovalentaria</taxon>
        <taxon>Blenniimorphae</taxon>
        <taxon>Blenniiformes</taxon>
        <taxon>Blennioidei</taxon>
        <taxon>Blenniidae</taxon>
        <taxon>Salariinae</taxon>
        <taxon>Salarias</taxon>
    </lineage>
</organism>
<protein>
    <submittedName>
        <fullName evidence="2">Uncharacterized protein</fullName>
    </submittedName>
</protein>
<keyword evidence="3" id="KW-1185">Reference proteome</keyword>
<keyword evidence="1" id="KW-0732">Signal</keyword>
<dbReference type="CDD" id="cd23611">
    <property type="entry name" value="TFP_LU_ECD_THFP5"/>
    <property type="match status" value="1"/>
</dbReference>
<dbReference type="SUPFAM" id="SSF57302">
    <property type="entry name" value="Snake toxin-like"/>
    <property type="match status" value="1"/>
</dbReference>
<dbReference type="AlphaFoldDB" id="A0A672IIM2"/>
<dbReference type="OMA" id="KCMAMSD"/>
<feature type="chain" id="PRO_5025485248" evidence="1">
    <location>
        <begin position="21"/>
        <end position="109"/>
    </location>
</feature>
<accession>A0A672IIM2</accession>
<evidence type="ECO:0000313" key="2">
    <source>
        <dbReference type="Ensembl" id="ENSSFAP00005040922.1"/>
    </source>
</evidence>
<reference evidence="2" key="2">
    <citation type="submission" date="2025-08" db="UniProtKB">
        <authorList>
            <consortium name="Ensembl"/>
        </authorList>
    </citation>
    <scope>IDENTIFICATION</scope>
</reference>
<evidence type="ECO:0000256" key="1">
    <source>
        <dbReference type="SAM" id="SignalP"/>
    </source>
</evidence>
<dbReference type="FunCoup" id="A0A672IIM2">
    <property type="interactions" value="39"/>
</dbReference>
<reference evidence="2" key="1">
    <citation type="submission" date="2019-06" db="EMBL/GenBank/DDBJ databases">
        <authorList>
            <consortium name="Wellcome Sanger Institute Data Sharing"/>
        </authorList>
    </citation>
    <scope>NUCLEOTIDE SEQUENCE [LARGE SCALE GENOMIC DNA]</scope>
</reference>
<dbReference type="InterPro" id="IPR045860">
    <property type="entry name" value="Snake_toxin-like_sf"/>
</dbReference>